<evidence type="ECO:0000256" key="2">
    <source>
        <dbReference type="ARBA" id="ARBA00022679"/>
    </source>
</evidence>
<proteinExistence type="predicted"/>
<dbReference type="InterPro" id="IPR019257">
    <property type="entry name" value="MeTrfase_dom"/>
</dbReference>
<dbReference type="AlphaFoldDB" id="A0A0D6JHI0"/>
<dbReference type="Pfam" id="PF10017">
    <property type="entry name" value="Methyltransf_33"/>
    <property type="match status" value="1"/>
</dbReference>
<evidence type="ECO:0000313" key="4">
    <source>
        <dbReference type="EMBL" id="CPR20951.1"/>
    </source>
</evidence>
<dbReference type="InterPro" id="IPR029063">
    <property type="entry name" value="SAM-dependent_MTases_sf"/>
</dbReference>
<name>A0A0D6JHI0_9HYPH</name>
<organism evidence="4 5">
    <name type="scientific">Candidatus Filomicrobium marinum</name>
    <dbReference type="NCBI Taxonomy" id="1608628"/>
    <lineage>
        <taxon>Bacteria</taxon>
        <taxon>Pseudomonadati</taxon>
        <taxon>Pseudomonadota</taxon>
        <taxon>Alphaproteobacteria</taxon>
        <taxon>Hyphomicrobiales</taxon>
        <taxon>Hyphomicrobiaceae</taxon>
        <taxon>Filomicrobium</taxon>
    </lineage>
</organism>
<dbReference type="InterPro" id="IPR051128">
    <property type="entry name" value="EgtD_Methyltrsf_superfamily"/>
</dbReference>
<dbReference type="Proteomes" id="UP000033187">
    <property type="component" value="Chromosome 1"/>
</dbReference>
<dbReference type="SUPFAM" id="SSF53335">
    <property type="entry name" value="S-adenosyl-L-methionine-dependent methyltransferases"/>
    <property type="match status" value="1"/>
</dbReference>
<dbReference type="RefSeq" id="WP_046478907.1">
    <property type="nucleotide sequence ID" value="NZ_LN829118.1"/>
</dbReference>
<dbReference type="PANTHER" id="PTHR43397:SF1">
    <property type="entry name" value="ERGOTHIONEINE BIOSYNTHESIS PROTEIN 1"/>
    <property type="match status" value="1"/>
</dbReference>
<dbReference type="GO" id="GO:0052706">
    <property type="term" value="F:L-histidine N(alpha)-methyltransferase activity"/>
    <property type="evidence" value="ECO:0007669"/>
    <property type="project" value="UniProtKB-EC"/>
</dbReference>
<dbReference type="NCBIfam" id="TIGR03438">
    <property type="entry name" value="egtD_ergothio"/>
    <property type="match status" value="1"/>
</dbReference>
<evidence type="ECO:0000313" key="5">
    <source>
        <dbReference type="Proteomes" id="UP000033187"/>
    </source>
</evidence>
<keyword evidence="5" id="KW-1185">Reference proteome</keyword>
<dbReference type="EMBL" id="LN829119">
    <property type="protein sequence ID" value="CPR20951.1"/>
    <property type="molecule type" value="Genomic_DNA"/>
</dbReference>
<dbReference type="EC" id="2.1.1.44" evidence="4"/>
<dbReference type="PANTHER" id="PTHR43397">
    <property type="entry name" value="ERGOTHIONEINE BIOSYNTHESIS PROTEIN 1"/>
    <property type="match status" value="1"/>
</dbReference>
<reference evidence="5" key="1">
    <citation type="submission" date="2015-02" db="EMBL/GenBank/DDBJ databases">
        <authorList>
            <person name="Chooi Y.-H."/>
        </authorList>
    </citation>
    <scope>NUCLEOTIDE SEQUENCE [LARGE SCALE GENOMIC DNA]</scope>
    <source>
        <strain evidence="5">strain Y</strain>
    </source>
</reference>
<accession>A0A0D6JHI0</accession>
<dbReference type="KEGG" id="fiy:BN1229_v1_2836"/>
<dbReference type="InterPro" id="IPR035094">
    <property type="entry name" value="EgtD"/>
</dbReference>
<dbReference type="GO" id="GO:0032259">
    <property type="term" value="P:methylation"/>
    <property type="evidence" value="ECO:0007669"/>
    <property type="project" value="UniProtKB-KW"/>
</dbReference>
<protein>
    <submittedName>
        <fullName evidence="4">Histidine-specific methyltransferase EgtD</fullName>
        <ecNumber evidence="4">2.1.1.44</ecNumber>
    </submittedName>
</protein>
<keyword evidence="1 4" id="KW-0489">Methyltransferase</keyword>
<evidence type="ECO:0000256" key="1">
    <source>
        <dbReference type="ARBA" id="ARBA00022603"/>
    </source>
</evidence>
<dbReference type="Gene3D" id="3.40.50.150">
    <property type="entry name" value="Vaccinia Virus protein VP39"/>
    <property type="match status" value="1"/>
</dbReference>
<dbReference type="KEGG" id="fil:BN1229_v1_3082"/>
<dbReference type="PIRSF" id="PIRSF018005">
    <property type="entry name" value="UCP018005"/>
    <property type="match status" value="1"/>
</dbReference>
<dbReference type="InterPro" id="IPR017804">
    <property type="entry name" value="MeTrfase_EgtD-like"/>
</dbReference>
<keyword evidence="2 4" id="KW-0808">Transferase</keyword>
<sequence length="326" mass="36532">MFEEIDDNLQDDFEVSSTQRDNDFAQALLAGLSKKKKSIPCRFFYDGRGSELFEEITRQPEYYPTRTETAILRACAPEIAQGTPSGAVLIEFGSGSSLKTELLLTALDKLHAYVPIDISHDALAEAKARLSKKFPRIAVRPIAADFSRPVKLDPDLAKRSLLGFFPGSTIGNLEPDAAIDLLKTMRRVLSPEGRLIIGADLRKDEKRLLAAYNDEAGVTAAFNRNVLVHANRALGTHFDPDRFEHSATYDSEHGRIDMHLVSARSQTVRVLGHDIHFKKGERIHTEHSHKYTIEGFQALARKAGWSPDKVWTDPDRLFSVHELRCP</sequence>
<feature type="domain" description="Histidine-specific methyltransferase SAM-dependent" evidence="3">
    <location>
        <begin position="25"/>
        <end position="324"/>
    </location>
</feature>
<gene>
    <name evidence="4" type="primary">egtD</name>
    <name evidence="4" type="ORF">YBN1229_v1_2836</name>
</gene>
<dbReference type="OrthoDB" id="5289726at2"/>
<evidence type="ECO:0000259" key="3">
    <source>
        <dbReference type="Pfam" id="PF10017"/>
    </source>
</evidence>